<evidence type="ECO:0000313" key="1">
    <source>
        <dbReference type="EMBL" id="KAJ2801441.1"/>
    </source>
</evidence>
<protein>
    <submittedName>
        <fullName evidence="1">Pre-60S ribosomal particles component</fullName>
    </submittedName>
</protein>
<proteinExistence type="predicted"/>
<organism evidence="1 2">
    <name type="scientific">Coemansia helicoidea</name>
    <dbReference type="NCBI Taxonomy" id="1286919"/>
    <lineage>
        <taxon>Eukaryota</taxon>
        <taxon>Fungi</taxon>
        <taxon>Fungi incertae sedis</taxon>
        <taxon>Zoopagomycota</taxon>
        <taxon>Kickxellomycotina</taxon>
        <taxon>Kickxellomycetes</taxon>
        <taxon>Kickxellales</taxon>
        <taxon>Kickxellaceae</taxon>
        <taxon>Coemansia</taxon>
    </lineage>
</organism>
<keyword evidence="2" id="KW-1185">Reference proteome</keyword>
<reference evidence="1" key="1">
    <citation type="submission" date="2022-07" db="EMBL/GenBank/DDBJ databases">
        <title>Phylogenomic reconstructions and comparative analyses of Kickxellomycotina fungi.</title>
        <authorList>
            <person name="Reynolds N.K."/>
            <person name="Stajich J.E."/>
            <person name="Barry K."/>
            <person name="Grigoriev I.V."/>
            <person name="Crous P."/>
            <person name="Smith M.E."/>
        </authorList>
    </citation>
    <scope>NUCLEOTIDE SEQUENCE</scope>
    <source>
        <strain evidence="1">BCRC 34780</strain>
    </source>
</reference>
<dbReference type="EMBL" id="JANBUN010000771">
    <property type="protein sequence ID" value="KAJ2801441.1"/>
    <property type="molecule type" value="Genomic_DNA"/>
</dbReference>
<dbReference type="Proteomes" id="UP001140087">
    <property type="component" value="Unassembled WGS sequence"/>
</dbReference>
<gene>
    <name evidence="1" type="primary">RRP15</name>
    <name evidence="1" type="ORF">H4R21_002793</name>
</gene>
<comment type="caution">
    <text evidence="1">The sequence shown here is derived from an EMBL/GenBank/DDBJ whole genome shotgun (WGS) entry which is preliminary data.</text>
</comment>
<evidence type="ECO:0000313" key="2">
    <source>
        <dbReference type="Proteomes" id="UP001140087"/>
    </source>
</evidence>
<sequence>MAQSKPAPKGRVAVRAKPASTKADAQSSDEDMASGSDSDVGRLSAATSEAESDYEELARTRKRELSAKRSKKTKVADTEEFAQALTSILGQDVNSSGAPIMAKNRTREKQILEEKLNYRARKALTEEKRTALSKDKVVPTMQGFDHERRLRKTATRGVIKLFNVVKAQQAELSQIGVKDLQAEKMASMSKTKFLGLLKSKTS</sequence>
<accession>A0ACC1L6A7</accession>
<name>A0ACC1L6A7_9FUNG</name>